<dbReference type="EMBL" id="LGRN01000127">
    <property type="protein sequence ID" value="OJD16008.1"/>
    <property type="molecule type" value="Genomic_DNA"/>
</dbReference>
<organism evidence="2 3">
    <name type="scientific">Emergomyces pasteurianus Ep9510</name>
    <dbReference type="NCBI Taxonomy" id="1447872"/>
    <lineage>
        <taxon>Eukaryota</taxon>
        <taxon>Fungi</taxon>
        <taxon>Dikarya</taxon>
        <taxon>Ascomycota</taxon>
        <taxon>Pezizomycotina</taxon>
        <taxon>Eurotiomycetes</taxon>
        <taxon>Eurotiomycetidae</taxon>
        <taxon>Onygenales</taxon>
        <taxon>Ajellomycetaceae</taxon>
        <taxon>Emergomyces</taxon>
    </lineage>
</organism>
<evidence type="ECO:0000256" key="1">
    <source>
        <dbReference type="SAM" id="MobiDB-lite"/>
    </source>
</evidence>
<dbReference type="Proteomes" id="UP000182235">
    <property type="component" value="Unassembled WGS sequence"/>
</dbReference>
<evidence type="ECO:0000313" key="3">
    <source>
        <dbReference type="Proteomes" id="UP000182235"/>
    </source>
</evidence>
<dbReference type="AlphaFoldDB" id="A0A1J9PHT6"/>
<evidence type="ECO:0000313" key="2">
    <source>
        <dbReference type="EMBL" id="OJD16008.1"/>
    </source>
</evidence>
<proteinExistence type="predicted"/>
<sequence length="152" mass="17343">MTIRLFDYSTIRRSAGCRLLFLTGSEVHCGVPVCPGNHLGRCLCLTRTQRFEHILIAKGRCLRYVNWPWNLENYPKLEDEGYDSGYQAEQHLDEESSGDDGLDDVNGTDPGLRNSIEDWLETMEHCDDVDMFAFSMAYPDSLGQFGQVNPMR</sequence>
<dbReference type="VEuPathDB" id="FungiDB:AJ78_03800"/>
<gene>
    <name evidence="2" type="ORF">AJ78_03800</name>
</gene>
<comment type="caution">
    <text evidence="2">The sequence shown here is derived from an EMBL/GenBank/DDBJ whole genome shotgun (WGS) entry which is preliminary data.</text>
</comment>
<dbReference type="OrthoDB" id="3549294at2759"/>
<keyword evidence="3" id="KW-1185">Reference proteome</keyword>
<reference evidence="2 3" key="1">
    <citation type="submission" date="2015-07" db="EMBL/GenBank/DDBJ databases">
        <title>Emmonsia species relationships and genome sequence.</title>
        <authorList>
            <consortium name="The Broad Institute Genomics Platform"/>
            <person name="Cuomo C.A."/>
            <person name="Munoz J.F."/>
            <person name="Imamovic A."/>
            <person name="Priest M.E."/>
            <person name="Young S."/>
            <person name="Clay O.K."/>
            <person name="McEwen J.G."/>
        </authorList>
    </citation>
    <scope>NUCLEOTIDE SEQUENCE [LARGE SCALE GENOMIC DNA]</scope>
    <source>
        <strain evidence="2 3">UAMH 9510</strain>
    </source>
</reference>
<name>A0A1J9PHT6_9EURO</name>
<accession>A0A1J9PHT6</accession>
<feature type="region of interest" description="Disordered" evidence="1">
    <location>
        <begin position="86"/>
        <end position="108"/>
    </location>
</feature>
<protein>
    <submittedName>
        <fullName evidence="2">Uncharacterized protein</fullName>
    </submittedName>
</protein>